<feature type="chain" id="PRO_5004794757" description="Lipoprotein" evidence="1">
    <location>
        <begin position="35"/>
        <end position="148"/>
    </location>
</feature>
<dbReference type="RefSeq" id="WP_148306608.1">
    <property type="nucleotide sequence ID" value="NZ_CP007130.1"/>
</dbReference>
<gene>
    <name evidence="2" type="ORF">J421_5717</name>
</gene>
<dbReference type="HOGENOM" id="CLU_1756191_0_0_0"/>
<dbReference type="EMBL" id="CP007130">
    <property type="protein sequence ID" value="AHG93252.1"/>
    <property type="molecule type" value="Genomic_DNA"/>
</dbReference>
<organism evidence="2 3">
    <name type="scientific">Gemmatirosa kalamazoonensis</name>
    <dbReference type="NCBI Taxonomy" id="861299"/>
    <lineage>
        <taxon>Bacteria</taxon>
        <taxon>Pseudomonadati</taxon>
        <taxon>Gemmatimonadota</taxon>
        <taxon>Gemmatimonadia</taxon>
        <taxon>Gemmatimonadales</taxon>
        <taxon>Gemmatimonadaceae</taxon>
        <taxon>Gemmatirosa</taxon>
    </lineage>
</organism>
<proteinExistence type="predicted"/>
<reference evidence="2 3" key="1">
    <citation type="journal article" date="2014" name="Genome Announc.">
        <title>Genome Sequence and Methylome of Soil Bacterium Gemmatirosa kalamazoonensis KBS708T, a Member of the Rarely Cultivated Gemmatimonadetes Phylum.</title>
        <authorList>
            <person name="Debruyn J.M."/>
            <person name="Radosevich M."/>
            <person name="Wommack K.E."/>
            <person name="Polson S.W."/>
            <person name="Hauser L.J."/>
            <person name="Fawaz M.N."/>
            <person name="Korlach J."/>
            <person name="Tsai Y.C."/>
        </authorList>
    </citation>
    <scope>NUCLEOTIDE SEQUENCE [LARGE SCALE GENOMIC DNA]</scope>
    <source>
        <strain evidence="2 3">KBS708</strain>
        <plasmid evidence="3">Plasmid 2</plasmid>
    </source>
</reference>
<protein>
    <recommendedName>
        <fullName evidence="4">Lipoprotein</fullName>
    </recommendedName>
</protein>
<keyword evidence="1" id="KW-0732">Signal</keyword>
<evidence type="ECO:0008006" key="4">
    <source>
        <dbReference type="Google" id="ProtNLM"/>
    </source>
</evidence>
<dbReference type="PROSITE" id="PS51257">
    <property type="entry name" value="PROKAR_LIPOPROTEIN"/>
    <property type="match status" value="1"/>
</dbReference>
<name>W0RS28_9BACT</name>
<evidence type="ECO:0000313" key="3">
    <source>
        <dbReference type="Proteomes" id="UP000019151"/>
    </source>
</evidence>
<sequence>MRARSVSRSHVLPSCSGIALLAVLGGCAASTGRAAPRTAAGATAPQTFRLDNGTLDRLDVYVVEETREWFLGRVEPGTVARLLVPPNARLDGRATVRLAVLANAPRTGRPSRAAGAVLTVGQPLSRLLAQEWLFAQGQLLGVAGRRPR</sequence>
<geneLocation type="plasmid" evidence="2 3">
    <name>2</name>
</geneLocation>
<keyword evidence="2" id="KW-0614">Plasmid</keyword>
<dbReference type="KEGG" id="gba:J421_5717"/>
<accession>W0RS28</accession>
<keyword evidence="3" id="KW-1185">Reference proteome</keyword>
<feature type="signal peptide" evidence="1">
    <location>
        <begin position="1"/>
        <end position="34"/>
    </location>
</feature>
<evidence type="ECO:0000313" key="2">
    <source>
        <dbReference type="EMBL" id="AHG93252.1"/>
    </source>
</evidence>
<dbReference type="Proteomes" id="UP000019151">
    <property type="component" value="Plasmid 2"/>
</dbReference>
<dbReference type="InParanoid" id="W0RS28"/>
<dbReference type="AlphaFoldDB" id="W0RS28"/>
<evidence type="ECO:0000256" key="1">
    <source>
        <dbReference type="SAM" id="SignalP"/>
    </source>
</evidence>